<dbReference type="RefSeq" id="WP_214359530.1">
    <property type="nucleotide sequence ID" value="NZ_JAEKFT010000001.1"/>
</dbReference>
<dbReference type="NCBIfam" id="TIGR03993">
    <property type="entry name" value="hydrog_HybE"/>
    <property type="match status" value="1"/>
</dbReference>
<dbReference type="Gene3D" id="3.30.1460.40">
    <property type="entry name" value="[NiFe]-hydrogenase assembly chaperone, HybE"/>
    <property type="match status" value="1"/>
</dbReference>
<dbReference type="Pfam" id="PF11939">
    <property type="entry name" value="NiFe-hyd_HybE"/>
    <property type="match status" value="1"/>
</dbReference>
<protein>
    <submittedName>
        <fullName evidence="1">[NiFe]-hydrogenase assembly chaperone HybE</fullName>
    </submittedName>
</protein>
<dbReference type="InterPro" id="IPR038530">
    <property type="entry name" value="NiFe-hyd_HybE_sf"/>
</dbReference>
<gene>
    <name evidence="1" type="primary">hybE</name>
    <name evidence="1" type="ORF">I8J34_01235</name>
</gene>
<keyword evidence="2" id="KW-1185">Reference proteome</keyword>
<evidence type="ECO:0000313" key="2">
    <source>
        <dbReference type="Proteomes" id="UP000694660"/>
    </source>
</evidence>
<reference evidence="2" key="1">
    <citation type="journal article" date="2022" name="ISME J.">
        <title>Genetic and phylogenetic analysis of dissimilatory iodate-reducing bacteria identifies potential niches across the world's oceans.</title>
        <authorList>
            <person name="Reyes-Umana V."/>
            <person name="Henning Z."/>
            <person name="Lee K."/>
            <person name="Barnum T.P."/>
            <person name="Coates J.D."/>
        </authorList>
    </citation>
    <scope>NUCLEOTIDE SEQUENCE [LARGE SCALE GENOMIC DNA]</scope>
    <source>
        <strain evidence="2">IR12</strain>
    </source>
</reference>
<dbReference type="EMBL" id="JAEKFT010000001">
    <property type="protein sequence ID" value="MBT0959781.1"/>
    <property type="molecule type" value="Genomic_DNA"/>
</dbReference>
<dbReference type="InterPro" id="IPR023994">
    <property type="entry name" value="NiFe-hyd_HybE"/>
</dbReference>
<organism evidence="1 2">
    <name type="scientific">Denitromonas iodatirespirans</name>
    <dbReference type="NCBI Taxonomy" id="2795389"/>
    <lineage>
        <taxon>Bacteria</taxon>
        <taxon>Pseudomonadati</taxon>
        <taxon>Pseudomonadota</taxon>
        <taxon>Betaproteobacteria</taxon>
        <taxon>Rhodocyclales</taxon>
        <taxon>Zoogloeaceae</taxon>
        <taxon>Denitromonas</taxon>
    </lineage>
</organism>
<dbReference type="AlphaFoldDB" id="A0A944D7L2"/>
<proteinExistence type="predicted"/>
<comment type="caution">
    <text evidence="1">The sequence shown here is derived from an EMBL/GenBank/DDBJ whole genome shotgun (WGS) entry which is preliminary data.</text>
</comment>
<accession>A0A944D7L2</accession>
<name>A0A944D7L2_DENI1</name>
<sequence>MTEAGDAHDTDPTMRVEAVFRRIHAERMAGLPICNPALRVAAIDFRRWQGDWVGALVLPWAINLLIVPGSGAFRAVSVGQGQTWVFPSGAYDFMGSREAGLGAYQSCSLFSPVSEFASQADAEAVAQAAMAGLLSAPPEARPAPLDRRAFLRTALGRHA</sequence>
<evidence type="ECO:0000313" key="1">
    <source>
        <dbReference type="EMBL" id="MBT0959781.1"/>
    </source>
</evidence>
<dbReference type="Proteomes" id="UP000694660">
    <property type="component" value="Unassembled WGS sequence"/>
</dbReference>